<gene>
    <name evidence="2" type="ORF">JX265_000253</name>
</gene>
<feature type="region of interest" description="Disordered" evidence="1">
    <location>
        <begin position="124"/>
        <end position="157"/>
    </location>
</feature>
<dbReference type="Pfam" id="PF01026">
    <property type="entry name" value="TatD_DNase"/>
    <property type="match status" value="1"/>
</dbReference>
<dbReference type="EMBL" id="JAFIMR010000001">
    <property type="protein sequence ID" value="KAI1881427.1"/>
    <property type="molecule type" value="Genomic_DNA"/>
</dbReference>
<dbReference type="InterPro" id="IPR001130">
    <property type="entry name" value="TatD-like"/>
</dbReference>
<dbReference type="AlphaFoldDB" id="A0A9P9WYI6"/>
<name>A0A9P9WYI6_9PEZI</name>
<feature type="compositionally biased region" description="Basic and acidic residues" evidence="1">
    <location>
        <begin position="199"/>
        <end position="215"/>
    </location>
</feature>
<feature type="region of interest" description="Disordered" evidence="1">
    <location>
        <begin position="197"/>
        <end position="220"/>
    </location>
</feature>
<dbReference type="SUPFAM" id="SSF51556">
    <property type="entry name" value="Metallo-dependent hydrolases"/>
    <property type="match status" value="1"/>
</dbReference>
<dbReference type="InterPro" id="IPR032466">
    <property type="entry name" value="Metal_Hydrolase"/>
</dbReference>
<organism evidence="2 3">
    <name type="scientific">Neoarthrinium moseri</name>
    <dbReference type="NCBI Taxonomy" id="1658444"/>
    <lineage>
        <taxon>Eukaryota</taxon>
        <taxon>Fungi</taxon>
        <taxon>Dikarya</taxon>
        <taxon>Ascomycota</taxon>
        <taxon>Pezizomycotina</taxon>
        <taxon>Sordariomycetes</taxon>
        <taxon>Xylariomycetidae</taxon>
        <taxon>Amphisphaeriales</taxon>
        <taxon>Apiosporaceae</taxon>
        <taxon>Neoarthrinium</taxon>
    </lineage>
</organism>
<dbReference type="InterPro" id="IPR053044">
    <property type="entry name" value="Metallo-hydrolase/TatD-type"/>
</dbReference>
<sequence length="419" mass="46854">MCQQHEHGTLSGARETRLAADTTQSREPFPWDVGVFDAHCHPTDTLGSVSSISRMKARALTVMSTRSQDQHLVVDVASEQGVTGSKALYSSGQEDSGRRIIPSFGWHPWFSYQIYDDTAPNPTYDGTPEGKVAHYDKILSPPPTSKDASFSKGLQDPRPLSEFISETRARLEKHPLALVGEIGLDKAFRIPDSWTKSAEVQRDEELTPGGREGRRLSPHRVNLDHQTAVLKAQLRLAGEMRRAVSVHGVQVHGGVYNALADCWRGHEKEVLSRREQRKVAKNAEDFSSDDEDDSGIAGGQEELRPLPFPPRICLHSYSGPLNILNQYTHKSVPAKVFFSFSTAINWDPEGGDKNKKTEEVIRGCPDDRILVESDLHTAGDQMDQALEDICRKVCDIKGWELRKGVEQLGRNYRQFIFDE</sequence>
<evidence type="ECO:0000313" key="3">
    <source>
        <dbReference type="Proteomes" id="UP000829685"/>
    </source>
</evidence>
<evidence type="ECO:0000256" key="1">
    <source>
        <dbReference type="SAM" id="MobiDB-lite"/>
    </source>
</evidence>
<accession>A0A9P9WYI6</accession>
<comment type="caution">
    <text evidence="2">The sequence shown here is derived from an EMBL/GenBank/DDBJ whole genome shotgun (WGS) entry which is preliminary data.</text>
</comment>
<dbReference type="Gene3D" id="3.20.20.140">
    <property type="entry name" value="Metal-dependent hydrolases"/>
    <property type="match status" value="1"/>
</dbReference>
<feature type="region of interest" description="Disordered" evidence="1">
    <location>
        <begin position="1"/>
        <end position="24"/>
    </location>
</feature>
<feature type="region of interest" description="Disordered" evidence="1">
    <location>
        <begin position="273"/>
        <end position="304"/>
    </location>
</feature>
<dbReference type="PANTHER" id="PTHR47345">
    <property type="entry name" value="CUT9-INTERACTING PROTEIN SCN1"/>
    <property type="match status" value="1"/>
</dbReference>
<feature type="compositionally biased region" description="Basic and acidic residues" evidence="1">
    <location>
        <begin position="273"/>
        <end position="284"/>
    </location>
</feature>
<protein>
    <recommendedName>
        <fullName evidence="4">Cut9 interacting protein Scn1</fullName>
    </recommendedName>
</protein>
<dbReference type="PANTHER" id="PTHR47345:SF1">
    <property type="entry name" value="CUT9-INTERACTING PROTEIN SCN1"/>
    <property type="match status" value="1"/>
</dbReference>
<proteinExistence type="predicted"/>
<evidence type="ECO:0008006" key="4">
    <source>
        <dbReference type="Google" id="ProtNLM"/>
    </source>
</evidence>
<reference evidence="2" key="1">
    <citation type="submission" date="2021-03" db="EMBL/GenBank/DDBJ databases">
        <title>Revisited historic fungal species revealed as producer of novel bioactive compounds through whole genome sequencing and comparative genomics.</title>
        <authorList>
            <person name="Vignolle G.A."/>
            <person name="Hochenegger N."/>
            <person name="Mach R.L."/>
            <person name="Mach-Aigner A.R."/>
            <person name="Javad Rahimi M."/>
            <person name="Salim K.A."/>
            <person name="Chan C.M."/>
            <person name="Lim L.B.L."/>
            <person name="Cai F."/>
            <person name="Druzhinina I.S."/>
            <person name="U'Ren J.M."/>
            <person name="Derntl C."/>
        </authorList>
    </citation>
    <scope>NUCLEOTIDE SEQUENCE</scope>
    <source>
        <strain evidence="2">TUCIM 5799</strain>
    </source>
</reference>
<dbReference type="GO" id="GO:0016788">
    <property type="term" value="F:hydrolase activity, acting on ester bonds"/>
    <property type="evidence" value="ECO:0007669"/>
    <property type="project" value="InterPro"/>
</dbReference>
<keyword evidence="3" id="KW-1185">Reference proteome</keyword>
<feature type="compositionally biased region" description="Basic and acidic residues" evidence="1">
    <location>
        <begin position="1"/>
        <end position="18"/>
    </location>
</feature>
<evidence type="ECO:0000313" key="2">
    <source>
        <dbReference type="EMBL" id="KAI1881427.1"/>
    </source>
</evidence>
<dbReference type="Proteomes" id="UP000829685">
    <property type="component" value="Unassembled WGS sequence"/>
</dbReference>